<accession>A0A5C1E5W5</accession>
<evidence type="ECO:0000313" key="2">
    <source>
        <dbReference type="Proteomes" id="UP000323671"/>
    </source>
</evidence>
<gene>
    <name evidence="1" type="ORF">OTERR_01920</name>
</gene>
<protein>
    <recommendedName>
        <fullName evidence="3">DUF1289 domain-containing protein</fullName>
    </recommendedName>
</protein>
<dbReference type="Proteomes" id="UP000323671">
    <property type="component" value="Chromosome"/>
</dbReference>
<reference evidence="1 2" key="1">
    <citation type="submission" date="2017-07" db="EMBL/GenBank/DDBJ databases">
        <title>Complete genome sequence of Oryzomicrobium terrae TPP412.</title>
        <authorList>
            <person name="Chiu L.-W."/>
            <person name="Lo K.-J."/>
            <person name="Tsai Y.-M."/>
            <person name="Lin S.-S."/>
            <person name="Kuo C.-H."/>
            <person name="Liu C.-T."/>
        </authorList>
    </citation>
    <scope>NUCLEOTIDE SEQUENCE [LARGE SCALE GENOMIC DNA]</scope>
    <source>
        <strain evidence="1 2">TPP412</strain>
    </source>
</reference>
<dbReference type="EMBL" id="CP022579">
    <property type="protein sequence ID" value="QEL63668.1"/>
    <property type="molecule type" value="Genomic_DNA"/>
</dbReference>
<dbReference type="KEGG" id="otr:OTERR_01920"/>
<dbReference type="AlphaFoldDB" id="A0A5C1E5W5"/>
<dbReference type="RefSeq" id="WP_149424574.1">
    <property type="nucleotide sequence ID" value="NZ_CP022579.1"/>
</dbReference>
<proteinExistence type="predicted"/>
<keyword evidence="2" id="KW-1185">Reference proteome</keyword>
<dbReference type="Pfam" id="PF06945">
    <property type="entry name" value="DUF1289"/>
    <property type="match status" value="1"/>
</dbReference>
<name>A0A5C1E5W5_9RHOO</name>
<evidence type="ECO:0008006" key="3">
    <source>
        <dbReference type="Google" id="ProtNLM"/>
    </source>
</evidence>
<evidence type="ECO:0000313" key="1">
    <source>
        <dbReference type="EMBL" id="QEL63668.1"/>
    </source>
</evidence>
<organism evidence="1 2">
    <name type="scientific">Oryzomicrobium terrae</name>
    <dbReference type="NCBI Taxonomy" id="1735038"/>
    <lineage>
        <taxon>Bacteria</taxon>
        <taxon>Pseudomonadati</taxon>
        <taxon>Pseudomonadota</taxon>
        <taxon>Betaproteobacteria</taxon>
        <taxon>Rhodocyclales</taxon>
        <taxon>Rhodocyclaceae</taxon>
        <taxon>Oryzomicrobium</taxon>
    </lineage>
</organism>
<sequence>MSSDDLCVGICMIDPDTGVCEGCGRTSDEIFGIPTPPPPSEPDKTVPLPANVQAEVGAGSD</sequence>
<dbReference type="InterPro" id="IPR010710">
    <property type="entry name" value="DUF1289"/>
</dbReference>